<name>A0A1C0Y199_ECOLX</name>
<sequence length="114" mass="13006">MHNRITESKRFTVDGYTITFTAGVKRDQAVVVFGVMTGLDAVPVFTLEKNWRNLEEAERYVRKVTVIAAEKLLAHYQENYRAMTEKINHVFTRPTSGFIAPDANAGRYPARGRK</sequence>
<comment type="caution">
    <text evidence="1">The sequence shown here is derived from an EMBL/GenBank/DDBJ whole genome shotgun (WGS) entry which is preliminary data.</text>
</comment>
<organism evidence="1 2">
    <name type="scientific">Escherichia coli</name>
    <dbReference type="NCBI Taxonomy" id="562"/>
    <lineage>
        <taxon>Bacteria</taxon>
        <taxon>Pseudomonadati</taxon>
        <taxon>Pseudomonadota</taxon>
        <taxon>Gammaproteobacteria</taxon>
        <taxon>Enterobacterales</taxon>
        <taxon>Enterobacteriaceae</taxon>
        <taxon>Escherichia</taxon>
    </lineage>
</organism>
<evidence type="ECO:0000313" key="1">
    <source>
        <dbReference type="EMBL" id="OJR55015.1"/>
    </source>
</evidence>
<reference evidence="1 2" key="1">
    <citation type="submission" date="2016-10" db="EMBL/GenBank/DDBJ databases">
        <title>Comprehensive resistome analysis reveals the prevalence of NDM and MCR-1 in Chinese poultry production.</title>
        <authorList>
            <person name="Wang Y."/>
            <person name="Zhang R."/>
            <person name="Li J."/>
            <person name="Wu Z."/>
            <person name="Wenjuan Y."/>
            <person name="Schwarz S."/>
            <person name="Tyrrell J."/>
            <person name="Zheng Y."/>
            <person name="Wang S."/>
            <person name="Shen Z."/>
            <person name="Liu Z."/>
            <person name="Lei L."/>
            <person name="Li M."/>
            <person name="Zhang Q."/>
            <person name="Wu C."/>
            <person name="Zhang Q."/>
            <person name="Wu Y."/>
            <person name="Walsh T."/>
            <person name="Shen J."/>
        </authorList>
    </citation>
    <scope>NUCLEOTIDE SEQUENCE [LARGE SCALE GENOMIC DNA]</scope>
    <source>
        <strain evidence="1 2">570</strain>
    </source>
</reference>
<evidence type="ECO:0000313" key="2">
    <source>
        <dbReference type="Proteomes" id="UP000184277"/>
    </source>
</evidence>
<dbReference type="AlphaFoldDB" id="A0A1C0Y199"/>
<proteinExistence type="predicted"/>
<dbReference type="Proteomes" id="UP000184277">
    <property type="component" value="Unassembled WGS sequence"/>
</dbReference>
<accession>A0A1C0Y199</accession>
<gene>
    <name evidence="1" type="ORF">BK383_10575</name>
</gene>
<dbReference type="RefSeq" id="WP_016262424.1">
    <property type="nucleotide sequence ID" value="NZ_AP027414.1"/>
</dbReference>
<protein>
    <submittedName>
        <fullName evidence="1">Uncharacterized protein</fullName>
    </submittedName>
</protein>
<dbReference type="EMBL" id="MOKI01000023">
    <property type="protein sequence ID" value="OJR55015.1"/>
    <property type="molecule type" value="Genomic_DNA"/>
</dbReference>